<name>A0A0K2TWP4_LEPSM</name>
<protein>
    <submittedName>
        <fullName evidence="1">Uncharacterized protein</fullName>
    </submittedName>
</protein>
<proteinExistence type="predicted"/>
<dbReference type="AlphaFoldDB" id="A0A0K2TWP4"/>
<organism evidence="1">
    <name type="scientific">Lepeophtheirus salmonis</name>
    <name type="common">Salmon louse</name>
    <name type="synonym">Caligus salmonis</name>
    <dbReference type="NCBI Taxonomy" id="72036"/>
    <lineage>
        <taxon>Eukaryota</taxon>
        <taxon>Metazoa</taxon>
        <taxon>Ecdysozoa</taxon>
        <taxon>Arthropoda</taxon>
        <taxon>Crustacea</taxon>
        <taxon>Multicrustacea</taxon>
        <taxon>Hexanauplia</taxon>
        <taxon>Copepoda</taxon>
        <taxon>Siphonostomatoida</taxon>
        <taxon>Caligidae</taxon>
        <taxon>Lepeophtheirus</taxon>
    </lineage>
</organism>
<reference evidence="1" key="1">
    <citation type="submission" date="2014-05" db="EMBL/GenBank/DDBJ databases">
        <authorList>
            <person name="Chronopoulou M."/>
        </authorList>
    </citation>
    <scope>NUCLEOTIDE SEQUENCE</scope>
    <source>
        <tissue evidence="1">Whole organism</tissue>
    </source>
</reference>
<evidence type="ECO:0000313" key="1">
    <source>
        <dbReference type="EMBL" id="CDW30270.1"/>
    </source>
</evidence>
<dbReference type="EMBL" id="HACA01012909">
    <property type="protein sequence ID" value="CDW30270.1"/>
    <property type="molecule type" value="Transcribed_RNA"/>
</dbReference>
<sequence length="64" mass="7550">MSHGHRTSINIQASKIIGDKESEFQMRMRDNSKVIEQDGLFFLLNQYIKRLYGKQKILHLIAMQ</sequence>
<accession>A0A0K2TWP4</accession>